<proteinExistence type="predicted"/>
<sequence>MFMQPDCRKKFVGLVILISSGNRHDWFGYCGSAVLASTCFQIDLLFRNI</sequence>
<protein>
    <submittedName>
        <fullName evidence="1">Uncharacterized protein</fullName>
    </submittedName>
</protein>
<evidence type="ECO:0000313" key="1">
    <source>
        <dbReference type="EMBL" id="JAE13361.1"/>
    </source>
</evidence>
<dbReference type="AlphaFoldDB" id="A0A0A9FSS0"/>
<reference evidence="1" key="2">
    <citation type="journal article" date="2015" name="Data Brief">
        <title>Shoot transcriptome of the giant reed, Arundo donax.</title>
        <authorList>
            <person name="Barrero R.A."/>
            <person name="Guerrero F.D."/>
            <person name="Moolhuijzen P."/>
            <person name="Goolsby J.A."/>
            <person name="Tidwell J."/>
            <person name="Bellgard S.E."/>
            <person name="Bellgard M.I."/>
        </authorList>
    </citation>
    <scope>NUCLEOTIDE SEQUENCE</scope>
    <source>
        <tissue evidence="1">Shoot tissue taken approximately 20 cm above the soil surface</tissue>
    </source>
</reference>
<dbReference type="EMBL" id="GBRH01184535">
    <property type="protein sequence ID" value="JAE13361.1"/>
    <property type="molecule type" value="Transcribed_RNA"/>
</dbReference>
<name>A0A0A9FSS0_ARUDO</name>
<accession>A0A0A9FSS0</accession>
<reference evidence="1" key="1">
    <citation type="submission" date="2014-09" db="EMBL/GenBank/DDBJ databases">
        <authorList>
            <person name="Magalhaes I.L.F."/>
            <person name="Oliveira U."/>
            <person name="Santos F.R."/>
            <person name="Vidigal T.H.D.A."/>
            <person name="Brescovit A.D."/>
            <person name="Santos A.J."/>
        </authorList>
    </citation>
    <scope>NUCLEOTIDE SEQUENCE</scope>
    <source>
        <tissue evidence="1">Shoot tissue taken approximately 20 cm above the soil surface</tissue>
    </source>
</reference>
<organism evidence="1">
    <name type="scientific">Arundo donax</name>
    <name type="common">Giant reed</name>
    <name type="synonym">Donax arundinaceus</name>
    <dbReference type="NCBI Taxonomy" id="35708"/>
    <lineage>
        <taxon>Eukaryota</taxon>
        <taxon>Viridiplantae</taxon>
        <taxon>Streptophyta</taxon>
        <taxon>Embryophyta</taxon>
        <taxon>Tracheophyta</taxon>
        <taxon>Spermatophyta</taxon>
        <taxon>Magnoliopsida</taxon>
        <taxon>Liliopsida</taxon>
        <taxon>Poales</taxon>
        <taxon>Poaceae</taxon>
        <taxon>PACMAD clade</taxon>
        <taxon>Arundinoideae</taxon>
        <taxon>Arundineae</taxon>
        <taxon>Arundo</taxon>
    </lineage>
</organism>